<evidence type="ECO:0000259" key="1">
    <source>
        <dbReference type="Pfam" id="PF20508"/>
    </source>
</evidence>
<keyword evidence="3" id="KW-1185">Reference proteome</keyword>
<evidence type="ECO:0000313" key="3">
    <source>
        <dbReference type="Proteomes" id="UP001319200"/>
    </source>
</evidence>
<dbReference type="Pfam" id="PF20508">
    <property type="entry name" value="DUF6734"/>
    <property type="match status" value="1"/>
</dbReference>
<evidence type="ECO:0000313" key="2">
    <source>
        <dbReference type="EMBL" id="MBT1695451.1"/>
    </source>
</evidence>
<protein>
    <recommendedName>
        <fullName evidence="1">DUF6734 domain-containing protein</fullName>
    </recommendedName>
</protein>
<comment type="caution">
    <text evidence="2">The sequence shown here is derived from an EMBL/GenBank/DDBJ whole genome shotgun (WGS) entry which is preliminary data.</text>
</comment>
<feature type="domain" description="DUF6734" evidence="1">
    <location>
        <begin position="1"/>
        <end position="295"/>
    </location>
</feature>
<dbReference type="Proteomes" id="UP001319200">
    <property type="component" value="Unassembled WGS sequence"/>
</dbReference>
<accession>A0AAP2GGZ0</accession>
<proteinExistence type="predicted"/>
<dbReference type="AlphaFoldDB" id="A0AAP2GGZ0"/>
<name>A0AAP2GGZ0_9BACT</name>
<gene>
    <name evidence="2" type="ORF">KK083_01095</name>
</gene>
<dbReference type="InterPro" id="IPR046621">
    <property type="entry name" value="DUF6734"/>
</dbReference>
<organism evidence="2 3">
    <name type="scientific">Chryseosolibacter histidini</name>
    <dbReference type="NCBI Taxonomy" id="2782349"/>
    <lineage>
        <taxon>Bacteria</taxon>
        <taxon>Pseudomonadati</taxon>
        <taxon>Bacteroidota</taxon>
        <taxon>Cytophagia</taxon>
        <taxon>Cytophagales</taxon>
        <taxon>Chryseotaleaceae</taxon>
        <taxon>Chryseosolibacter</taxon>
    </lineage>
</organism>
<sequence>MKIIQSFWTMPMISGMESITNNRFSGGWLDWKYHLMSWALSCLQLRTFYNEVELFTDLAGKRLLIDRLQLPYTKVHVVLDELNRYDPGLWALGKIRTFSLQRTPFIHVDGDVFIWQKFPARLTEAALVAQNLEHNFSFYSAVLRELIAERCYVPPVMLDNYENEIFINAYNAGIIGGNDVSFFRDYTTQALQFVDNNLTNLGNISLGMFNPICEQHLYYCMAKQRNIPVQCYTDITDEKLLNTMLKGIDQFMWTPHSTQYIHLFGEDAKKNERICGVLAAKLNGSHPQYYQKVMEIVRENEAANIKF</sequence>
<reference evidence="2 3" key="1">
    <citation type="submission" date="2021-05" db="EMBL/GenBank/DDBJ databases">
        <title>A Polyphasic approach of four new species of the genus Ohtaekwangia: Ohtaekwangia histidinii sp. nov., Ohtaekwangia cretensis sp. nov., Ohtaekwangia indiensis sp. nov., Ohtaekwangia reichenbachii sp. nov. from diverse environment.</title>
        <authorList>
            <person name="Octaviana S."/>
        </authorList>
    </citation>
    <scope>NUCLEOTIDE SEQUENCE [LARGE SCALE GENOMIC DNA]</scope>
    <source>
        <strain evidence="2 3">PWU4</strain>
    </source>
</reference>
<dbReference type="RefSeq" id="WP_254159502.1">
    <property type="nucleotide sequence ID" value="NZ_JAHESF010000001.1"/>
</dbReference>
<dbReference type="EMBL" id="JAHESF010000001">
    <property type="protein sequence ID" value="MBT1695451.1"/>
    <property type="molecule type" value="Genomic_DNA"/>
</dbReference>